<dbReference type="Pfam" id="PF08442">
    <property type="entry name" value="ATP-grasp_2"/>
    <property type="match status" value="1"/>
</dbReference>
<comment type="catalytic activity">
    <reaction evidence="8">
        <text>succinate + ATP + CoA = succinyl-CoA + ADP + phosphate</text>
        <dbReference type="Rhea" id="RHEA:17661"/>
        <dbReference type="ChEBI" id="CHEBI:30031"/>
        <dbReference type="ChEBI" id="CHEBI:30616"/>
        <dbReference type="ChEBI" id="CHEBI:43474"/>
        <dbReference type="ChEBI" id="CHEBI:57287"/>
        <dbReference type="ChEBI" id="CHEBI:57292"/>
        <dbReference type="ChEBI" id="CHEBI:456216"/>
        <dbReference type="EC" id="6.2.1.5"/>
    </reaction>
    <physiologicalReaction direction="right-to-left" evidence="8">
        <dbReference type="Rhea" id="RHEA:17663"/>
    </physiologicalReaction>
</comment>
<evidence type="ECO:0000256" key="5">
    <source>
        <dbReference type="ARBA" id="ARBA00022741"/>
    </source>
</evidence>
<protein>
    <recommendedName>
        <fullName evidence="10">Succinate--CoA ligase [ADP-forming] subunit beta</fullName>
        <ecNumber evidence="10">6.2.1.5</ecNumber>
    </recommendedName>
    <alternativeName>
        <fullName evidence="10">Succinyl-CoA synthetase subunit beta</fullName>
        <shortName evidence="10">SCS-beta</shortName>
    </alternativeName>
</protein>
<dbReference type="InterPro" id="IPR017866">
    <property type="entry name" value="Succ-CoA_synthase_bsu_CS"/>
</dbReference>
<evidence type="ECO:0000256" key="7">
    <source>
        <dbReference type="ARBA" id="ARBA00022842"/>
    </source>
</evidence>
<sequence>MLIHEYQAKAILEEHGVPVPAGRPAFTVAEAVDAAEHLGGERWAVKAQIHAGGRGKAGGVQLADSMDEVRDRAEGLLEQTLVTEQTGSKGRLVRRLLVEKAYGFTQEFYVGAVVDRHVDSIVFMASSEGGVEIEEVARTHPEKILKVAVDPAVGLQPFQARKLGFGLGMDWAQVRQFTKILMALYRAFVERDASLVELNPLVVTDGGDLLALDAKFNLDDNGLIRHKDLTELRDPNEEEPKEHEATAHGLNYIALEGNIGCMVNGAGLAMATMDIIKLYGGEPANFLDVGGGTSVERVTAAFKILLSDENVEAILINIFGGIVRCDVIAEGIIAAVQEVAINVPLVVRLEGTNVDQGRKLLEDSGLDLITATTLADAAEKAVTAGKGAA</sequence>
<dbReference type="InterPro" id="IPR013815">
    <property type="entry name" value="ATP_grasp_subdomain_1"/>
</dbReference>
<dbReference type="UniPathway" id="UPA00223">
    <property type="reaction ID" value="UER00999"/>
</dbReference>
<dbReference type="NCBIfam" id="NF001913">
    <property type="entry name" value="PRK00696.1"/>
    <property type="match status" value="1"/>
</dbReference>
<dbReference type="PROSITE" id="PS50975">
    <property type="entry name" value="ATP_GRASP"/>
    <property type="match status" value="1"/>
</dbReference>
<dbReference type="PIRSF" id="PIRSF001554">
    <property type="entry name" value="SucCS_beta"/>
    <property type="match status" value="1"/>
</dbReference>
<dbReference type="Gene3D" id="3.30.1490.20">
    <property type="entry name" value="ATP-grasp fold, A domain"/>
    <property type="match status" value="1"/>
</dbReference>
<evidence type="ECO:0000256" key="8">
    <source>
        <dbReference type="ARBA" id="ARBA00050563"/>
    </source>
</evidence>
<feature type="binding site" evidence="10">
    <location>
        <begin position="321"/>
        <end position="323"/>
    </location>
    <ligand>
        <name>substrate</name>
        <note>ligand shared with subunit alpha</note>
    </ligand>
</feature>
<keyword evidence="3 10" id="KW-0436">Ligase</keyword>
<keyword evidence="2 10" id="KW-0816">Tricarboxylic acid cycle</keyword>
<reference evidence="13" key="1">
    <citation type="submission" date="2016-10" db="EMBL/GenBank/DDBJ databases">
        <authorList>
            <person name="Varghese N."/>
        </authorList>
    </citation>
    <scope>NUCLEOTIDE SEQUENCE [LARGE SCALE GENOMIC DNA]</scope>
    <source>
        <strain evidence="13">HL 19</strain>
    </source>
</reference>
<feature type="binding site" evidence="10">
    <location>
        <position position="99"/>
    </location>
    <ligand>
        <name>ATP</name>
        <dbReference type="ChEBI" id="CHEBI:30616"/>
    </ligand>
</feature>
<gene>
    <name evidence="10" type="primary">sucC</name>
    <name evidence="12" type="ORF">SAMN05661077_0266</name>
</gene>
<comment type="function">
    <text evidence="10">Succinyl-CoA synthetase functions in the citric acid cycle (TCA), coupling the hydrolysis of succinyl-CoA to the synthesis of either ATP or GTP and thus represents the only step of substrate-level phosphorylation in the TCA. The beta subunit provides nucleotide specificity of the enzyme and binds the substrate succinate, while the binding sites for coenzyme A and phosphate are found in the alpha subunit.</text>
</comment>
<dbReference type="InterPro" id="IPR005809">
    <property type="entry name" value="Succ_CoA_ligase-like_bsu"/>
</dbReference>
<evidence type="ECO:0000313" key="12">
    <source>
        <dbReference type="EMBL" id="SCX75780.1"/>
    </source>
</evidence>
<keyword evidence="6 10" id="KW-0067">ATP-binding</keyword>
<dbReference type="Pfam" id="PF00549">
    <property type="entry name" value="Ligase_CoA"/>
    <property type="match status" value="1"/>
</dbReference>
<dbReference type="FunFam" id="3.30.1490.20:FF:000002">
    <property type="entry name" value="Succinate--CoA ligase [ADP-forming] subunit beta"/>
    <property type="match status" value="1"/>
</dbReference>
<feature type="binding site" evidence="10">
    <location>
        <position position="264"/>
    </location>
    <ligand>
        <name>substrate</name>
        <note>ligand shared with subunit alpha</note>
    </ligand>
</feature>
<dbReference type="InterPro" id="IPR013650">
    <property type="entry name" value="ATP-grasp_succ-CoA_synth-type"/>
</dbReference>
<feature type="binding site" evidence="10">
    <location>
        <position position="213"/>
    </location>
    <ligand>
        <name>Mg(2+)</name>
        <dbReference type="ChEBI" id="CHEBI:18420"/>
    </ligand>
</feature>
<dbReference type="NCBIfam" id="TIGR01016">
    <property type="entry name" value="sucCoAbeta"/>
    <property type="match status" value="1"/>
</dbReference>
<dbReference type="InterPro" id="IPR016102">
    <property type="entry name" value="Succinyl-CoA_synth-like"/>
</dbReference>
<feature type="binding site" evidence="10">
    <location>
        <position position="107"/>
    </location>
    <ligand>
        <name>ATP</name>
        <dbReference type="ChEBI" id="CHEBI:30616"/>
    </ligand>
</feature>
<feature type="binding site" evidence="10">
    <location>
        <position position="46"/>
    </location>
    <ligand>
        <name>ATP</name>
        <dbReference type="ChEBI" id="CHEBI:30616"/>
    </ligand>
</feature>
<organism evidence="12 13">
    <name type="scientific">Thiohalorhabdus denitrificans</name>
    <dbReference type="NCBI Taxonomy" id="381306"/>
    <lineage>
        <taxon>Bacteria</taxon>
        <taxon>Pseudomonadati</taxon>
        <taxon>Pseudomonadota</taxon>
        <taxon>Gammaproteobacteria</taxon>
        <taxon>Thiohalorhabdales</taxon>
        <taxon>Thiohalorhabdaceae</taxon>
        <taxon>Thiohalorhabdus</taxon>
    </lineage>
</organism>
<dbReference type="HAMAP" id="MF_00558">
    <property type="entry name" value="Succ_CoA_beta"/>
    <property type="match status" value="1"/>
</dbReference>
<dbReference type="FunFam" id="3.40.50.261:FF:000001">
    <property type="entry name" value="Succinate--CoA ligase [ADP-forming] subunit beta"/>
    <property type="match status" value="1"/>
</dbReference>
<dbReference type="Gene3D" id="3.40.50.261">
    <property type="entry name" value="Succinyl-CoA synthetase domains"/>
    <property type="match status" value="1"/>
</dbReference>
<keyword evidence="7 10" id="KW-0460">Magnesium</keyword>
<feature type="binding site" evidence="10">
    <location>
        <position position="102"/>
    </location>
    <ligand>
        <name>ATP</name>
        <dbReference type="ChEBI" id="CHEBI:30616"/>
    </ligand>
</feature>
<comment type="cofactor">
    <cofactor evidence="10">
        <name>Mg(2+)</name>
        <dbReference type="ChEBI" id="CHEBI:18420"/>
    </cofactor>
    <text evidence="10">Binds 1 Mg(2+) ion per subunit.</text>
</comment>
<keyword evidence="5 10" id="KW-0547">Nucleotide-binding</keyword>
<dbReference type="STRING" id="381306.AN478_12930"/>
<dbReference type="SUPFAM" id="SSF52210">
    <property type="entry name" value="Succinyl-CoA synthetase domains"/>
    <property type="match status" value="1"/>
</dbReference>
<dbReference type="AlphaFoldDB" id="A0A0P9C2K8"/>
<dbReference type="GO" id="GO:0004776">
    <property type="term" value="F:succinate-CoA ligase (GDP-forming) activity"/>
    <property type="evidence" value="ECO:0007669"/>
    <property type="project" value="RHEA"/>
</dbReference>
<evidence type="ECO:0000259" key="11">
    <source>
        <dbReference type="PROSITE" id="PS50975"/>
    </source>
</evidence>
<comment type="similarity">
    <text evidence="1 10">Belongs to the succinate/malate CoA ligase beta subunit family.</text>
</comment>
<dbReference type="FunFam" id="3.30.470.20:FF:000002">
    <property type="entry name" value="Succinate--CoA ligase [ADP-forming] subunit beta"/>
    <property type="match status" value="1"/>
</dbReference>
<evidence type="ECO:0000256" key="1">
    <source>
        <dbReference type="ARBA" id="ARBA00009182"/>
    </source>
</evidence>
<evidence type="ECO:0000256" key="6">
    <source>
        <dbReference type="ARBA" id="ARBA00022840"/>
    </source>
</evidence>
<dbReference type="GO" id="GO:0042709">
    <property type="term" value="C:succinate-CoA ligase complex"/>
    <property type="evidence" value="ECO:0007669"/>
    <property type="project" value="TreeGrafter"/>
</dbReference>
<evidence type="ECO:0000256" key="3">
    <source>
        <dbReference type="ARBA" id="ARBA00022598"/>
    </source>
</evidence>
<dbReference type="GO" id="GO:0006099">
    <property type="term" value="P:tricarboxylic acid cycle"/>
    <property type="evidence" value="ECO:0007669"/>
    <property type="project" value="UniProtKB-UniRule"/>
</dbReference>
<dbReference type="EMBL" id="FMUN01000001">
    <property type="protein sequence ID" value="SCX75780.1"/>
    <property type="molecule type" value="Genomic_DNA"/>
</dbReference>
<comment type="subunit">
    <text evidence="10">Heterotetramer of two alpha and two beta subunits.</text>
</comment>
<comment type="catalytic activity">
    <reaction evidence="9">
        <text>GTP + succinate + CoA = succinyl-CoA + GDP + phosphate</text>
        <dbReference type="Rhea" id="RHEA:22120"/>
        <dbReference type="ChEBI" id="CHEBI:30031"/>
        <dbReference type="ChEBI" id="CHEBI:37565"/>
        <dbReference type="ChEBI" id="CHEBI:43474"/>
        <dbReference type="ChEBI" id="CHEBI:57287"/>
        <dbReference type="ChEBI" id="CHEBI:57292"/>
        <dbReference type="ChEBI" id="CHEBI:58189"/>
    </reaction>
    <physiologicalReaction direction="right-to-left" evidence="9">
        <dbReference type="Rhea" id="RHEA:22122"/>
    </physiologicalReaction>
</comment>
<accession>A0A0P9C2K8</accession>
<keyword evidence="4 10" id="KW-0479">Metal-binding</keyword>
<comment type="pathway">
    <text evidence="10">Carbohydrate metabolism; tricarboxylic acid cycle; succinate from succinyl-CoA (ligase route): step 1/1.</text>
</comment>
<keyword evidence="13" id="KW-1185">Reference proteome</keyword>
<dbReference type="PATRIC" id="fig|381306.5.peg.1740"/>
<dbReference type="GO" id="GO:0006104">
    <property type="term" value="P:succinyl-CoA metabolic process"/>
    <property type="evidence" value="ECO:0007669"/>
    <property type="project" value="TreeGrafter"/>
</dbReference>
<feature type="binding site" evidence="10">
    <location>
        <begin position="53"/>
        <end position="55"/>
    </location>
    <ligand>
        <name>ATP</name>
        <dbReference type="ChEBI" id="CHEBI:30616"/>
    </ligand>
</feature>
<dbReference type="Gene3D" id="3.30.470.20">
    <property type="entry name" value="ATP-grasp fold, B domain"/>
    <property type="match status" value="1"/>
</dbReference>
<dbReference type="GO" id="GO:0004775">
    <property type="term" value="F:succinate-CoA ligase (ADP-forming) activity"/>
    <property type="evidence" value="ECO:0007669"/>
    <property type="project" value="UniProtKB-UniRule"/>
</dbReference>
<evidence type="ECO:0000256" key="2">
    <source>
        <dbReference type="ARBA" id="ARBA00022532"/>
    </source>
</evidence>
<dbReference type="GO" id="GO:0005524">
    <property type="term" value="F:ATP binding"/>
    <property type="evidence" value="ECO:0007669"/>
    <property type="project" value="UniProtKB-UniRule"/>
</dbReference>
<evidence type="ECO:0000313" key="13">
    <source>
        <dbReference type="Proteomes" id="UP000183104"/>
    </source>
</evidence>
<dbReference type="SUPFAM" id="SSF56059">
    <property type="entry name" value="Glutathione synthetase ATP-binding domain-like"/>
    <property type="match status" value="1"/>
</dbReference>
<feature type="domain" description="ATP-grasp" evidence="11">
    <location>
        <begin position="9"/>
        <end position="229"/>
    </location>
</feature>
<dbReference type="OrthoDB" id="9802602at2"/>
<dbReference type="InterPro" id="IPR005811">
    <property type="entry name" value="SUCC_ACL_C"/>
</dbReference>
<dbReference type="EC" id="6.2.1.5" evidence="10"/>
<dbReference type="InterPro" id="IPR011761">
    <property type="entry name" value="ATP-grasp"/>
</dbReference>
<dbReference type="GO" id="GO:0005829">
    <property type="term" value="C:cytosol"/>
    <property type="evidence" value="ECO:0007669"/>
    <property type="project" value="TreeGrafter"/>
</dbReference>
<dbReference type="PANTHER" id="PTHR11815:SF10">
    <property type="entry name" value="SUCCINATE--COA LIGASE [GDP-FORMING] SUBUNIT BETA, MITOCHONDRIAL"/>
    <property type="match status" value="1"/>
</dbReference>
<dbReference type="GO" id="GO:0000287">
    <property type="term" value="F:magnesium ion binding"/>
    <property type="evidence" value="ECO:0007669"/>
    <property type="project" value="UniProtKB-UniRule"/>
</dbReference>
<evidence type="ECO:0000256" key="4">
    <source>
        <dbReference type="ARBA" id="ARBA00022723"/>
    </source>
</evidence>
<dbReference type="RefSeq" id="WP_054967016.1">
    <property type="nucleotide sequence ID" value="NZ_FMUN01000001.1"/>
</dbReference>
<dbReference type="PROSITE" id="PS01217">
    <property type="entry name" value="SUCCINYL_COA_LIG_3"/>
    <property type="match status" value="1"/>
</dbReference>
<feature type="binding site" evidence="10">
    <location>
        <position position="199"/>
    </location>
    <ligand>
        <name>Mg(2+)</name>
        <dbReference type="ChEBI" id="CHEBI:18420"/>
    </ligand>
</feature>
<evidence type="ECO:0000256" key="10">
    <source>
        <dbReference type="HAMAP-Rule" id="MF_00558"/>
    </source>
</evidence>
<proteinExistence type="inferred from homology"/>
<dbReference type="PANTHER" id="PTHR11815">
    <property type="entry name" value="SUCCINYL-COA SYNTHETASE BETA CHAIN"/>
    <property type="match status" value="1"/>
</dbReference>
<name>A0A0P9C2K8_9GAMM</name>
<dbReference type="Proteomes" id="UP000183104">
    <property type="component" value="Unassembled WGS sequence"/>
</dbReference>
<evidence type="ECO:0000256" key="9">
    <source>
        <dbReference type="ARBA" id="ARBA00052891"/>
    </source>
</evidence>